<evidence type="ECO:0000259" key="1">
    <source>
        <dbReference type="Pfam" id="PF07045"/>
    </source>
</evidence>
<dbReference type="InterPro" id="IPR010753">
    <property type="entry name" value="DUF1330"/>
</dbReference>
<dbReference type="Pfam" id="PF07045">
    <property type="entry name" value="DUF1330"/>
    <property type="match status" value="1"/>
</dbReference>
<feature type="domain" description="DUF1330" evidence="1">
    <location>
        <begin position="2"/>
        <end position="82"/>
    </location>
</feature>
<name>A0A382RJB2_9ZZZZ</name>
<dbReference type="Gene3D" id="3.30.70.100">
    <property type="match status" value="1"/>
</dbReference>
<evidence type="ECO:0000313" key="2">
    <source>
        <dbReference type="EMBL" id="SVC97716.1"/>
    </source>
</evidence>
<gene>
    <name evidence="2" type="ORF">METZ01_LOCUS350570</name>
</gene>
<organism evidence="2">
    <name type="scientific">marine metagenome</name>
    <dbReference type="NCBI Taxonomy" id="408172"/>
    <lineage>
        <taxon>unclassified sequences</taxon>
        <taxon>metagenomes</taxon>
        <taxon>ecological metagenomes</taxon>
    </lineage>
</organism>
<dbReference type="AlphaFoldDB" id="A0A382RJB2"/>
<dbReference type="PANTHER" id="PTHR41521:SF4">
    <property type="entry name" value="BLR0684 PROTEIN"/>
    <property type="match status" value="1"/>
</dbReference>
<dbReference type="EMBL" id="UINC01122105">
    <property type="protein sequence ID" value="SVC97716.1"/>
    <property type="molecule type" value="Genomic_DNA"/>
</dbReference>
<protein>
    <recommendedName>
        <fullName evidence="1">DUF1330 domain-containing protein</fullName>
    </recommendedName>
</protein>
<reference evidence="2" key="1">
    <citation type="submission" date="2018-05" db="EMBL/GenBank/DDBJ databases">
        <authorList>
            <person name="Lanie J.A."/>
            <person name="Ng W.-L."/>
            <person name="Kazmierczak K.M."/>
            <person name="Andrzejewski T.M."/>
            <person name="Davidsen T.M."/>
            <person name="Wayne K.J."/>
            <person name="Tettelin H."/>
            <person name="Glass J.I."/>
            <person name="Rusch D."/>
            <person name="Podicherti R."/>
            <person name="Tsui H.-C.T."/>
            <person name="Winkler M.E."/>
        </authorList>
    </citation>
    <scope>NUCLEOTIDE SEQUENCE</scope>
</reference>
<dbReference type="InterPro" id="IPR011008">
    <property type="entry name" value="Dimeric_a/b-barrel"/>
</dbReference>
<proteinExistence type="predicted"/>
<dbReference type="PANTHER" id="PTHR41521">
    <property type="match status" value="1"/>
</dbReference>
<accession>A0A382RJB2</accession>
<dbReference type="SUPFAM" id="SSF54909">
    <property type="entry name" value="Dimeric alpha+beta barrel"/>
    <property type="match status" value="1"/>
</dbReference>
<sequence length="82" mass="9715">MSAYFIIQINVTNPENYKDYIPQVTPLVKKFGGEYIVRGGKSENVEGNWPYERTVVLKFPSFDMAKKWHDSEEYKPIRKIRE</sequence>
<feature type="non-terminal residue" evidence="2">
    <location>
        <position position="82"/>
    </location>
</feature>